<keyword evidence="6" id="KW-0949">S-adenosyl-L-methionine</keyword>
<evidence type="ECO:0000256" key="3">
    <source>
        <dbReference type="ARBA" id="ARBA00022454"/>
    </source>
</evidence>
<protein>
    <submittedName>
        <fullName evidence="10">SET domain-containing protein</fullName>
    </submittedName>
</protein>
<dbReference type="PANTHER" id="PTHR22884">
    <property type="entry name" value="SET DOMAIN PROTEINS"/>
    <property type="match status" value="1"/>
</dbReference>
<dbReference type="Gene3D" id="2.170.270.10">
    <property type="entry name" value="SET domain"/>
    <property type="match status" value="1"/>
</dbReference>
<keyword evidence="3" id="KW-0158">Chromosome</keyword>
<evidence type="ECO:0000259" key="8">
    <source>
        <dbReference type="PROSITE" id="PS50280"/>
    </source>
</evidence>
<reference evidence="10" key="2">
    <citation type="submission" date="2020-10" db="UniProtKB">
        <authorList>
            <consortium name="WormBaseParasite"/>
        </authorList>
    </citation>
    <scope>IDENTIFICATION</scope>
</reference>
<accession>A0A7E4VB05</accession>
<dbReference type="AlphaFoldDB" id="A0A7E4VB05"/>
<keyword evidence="5" id="KW-0808">Transferase</keyword>
<dbReference type="InterPro" id="IPR001214">
    <property type="entry name" value="SET_dom"/>
</dbReference>
<dbReference type="InterPro" id="IPR050777">
    <property type="entry name" value="SET2_Histone-Lys_MeTrsfase"/>
</dbReference>
<comment type="subcellular location">
    <subcellularLocation>
        <location evidence="2">Chromosome</location>
    </subcellularLocation>
    <subcellularLocation>
        <location evidence="1">Nucleus</location>
    </subcellularLocation>
</comment>
<dbReference type="GO" id="GO:0005634">
    <property type="term" value="C:nucleus"/>
    <property type="evidence" value="ECO:0007669"/>
    <property type="project" value="UniProtKB-SubCell"/>
</dbReference>
<dbReference type="Proteomes" id="UP000492821">
    <property type="component" value="Unassembled WGS sequence"/>
</dbReference>
<evidence type="ECO:0000256" key="6">
    <source>
        <dbReference type="ARBA" id="ARBA00022691"/>
    </source>
</evidence>
<reference evidence="9" key="1">
    <citation type="journal article" date="2013" name="Genetics">
        <title>The draft genome and transcriptome of Panagrellus redivivus are shaped by the harsh demands of a free-living lifestyle.</title>
        <authorList>
            <person name="Srinivasan J."/>
            <person name="Dillman A.R."/>
            <person name="Macchietto M.G."/>
            <person name="Heikkinen L."/>
            <person name="Lakso M."/>
            <person name="Fracchia K.M."/>
            <person name="Antoshechkin I."/>
            <person name="Mortazavi A."/>
            <person name="Wong G."/>
            <person name="Sternberg P.W."/>
        </authorList>
    </citation>
    <scope>NUCLEOTIDE SEQUENCE [LARGE SCALE GENOMIC DNA]</scope>
    <source>
        <strain evidence="9">MT8872</strain>
    </source>
</reference>
<keyword evidence="7" id="KW-0539">Nucleus</keyword>
<sequence length="93" mass="10777">MKHYRRKTGLIVYFFKVNSVDIIDLTYCGNDARFINHSCDSKLQSVQVGSQLRLITKRYIEAGEEVTLDYTLQASGNDNFECQCEAVKCRNRF</sequence>
<evidence type="ECO:0000313" key="9">
    <source>
        <dbReference type="Proteomes" id="UP000492821"/>
    </source>
</evidence>
<keyword evidence="4" id="KW-0489">Methyltransferase</keyword>
<dbReference type="InterPro" id="IPR046341">
    <property type="entry name" value="SET_dom_sf"/>
</dbReference>
<evidence type="ECO:0000256" key="5">
    <source>
        <dbReference type="ARBA" id="ARBA00022679"/>
    </source>
</evidence>
<dbReference type="SUPFAM" id="SSF82199">
    <property type="entry name" value="SET domain"/>
    <property type="match status" value="1"/>
</dbReference>
<dbReference type="GO" id="GO:0008168">
    <property type="term" value="F:methyltransferase activity"/>
    <property type="evidence" value="ECO:0007669"/>
    <property type="project" value="UniProtKB-KW"/>
</dbReference>
<evidence type="ECO:0000313" key="10">
    <source>
        <dbReference type="WBParaSite" id="Pan_g18655.t1"/>
    </source>
</evidence>
<evidence type="ECO:0000256" key="1">
    <source>
        <dbReference type="ARBA" id="ARBA00004123"/>
    </source>
</evidence>
<dbReference type="GO" id="GO:0032259">
    <property type="term" value="P:methylation"/>
    <property type="evidence" value="ECO:0007669"/>
    <property type="project" value="UniProtKB-KW"/>
</dbReference>
<dbReference type="WBParaSite" id="Pan_g18655.t1">
    <property type="protein sequence ID" value="Pan_g18655.t1"/>
    <property type="gene ID" value="Pan_g18655"/>
</dbReference>
<dbReference type="Pfam" id="PF00856">
    <property type="entry name" value="SET"/>
    <property type="match status" value="1"/>
</dbReference>
<evidence type="ECO:0000256" key="2">
    <source>
        <dbReference type="ARBA" id="ARBA00004286"/>
    </source>
</evidence>
<dbReference type="GO" id="GO:0005694">
    <property type="term" value="C:chromosome"/>
    <property type="evidence" value="ECO:0007669"/>
    <property type="project" value="UniProtKB-SubCell"/>
</dbReference>
<dbReference type="PROSITE" id="PS50280">
    <property type="entry name" value="SET"/>
    <property type="match status" value="1"/>
</dbReference>
<feature type="domain" description="SET" evidence="8">
    <location>
        <begin position="1"/>
        <end position="71"/>
    </location>
</feature>
<proteinExistence type="predicted"/>
<evidence type="ECO:0000256" key="4">
    <source>
        <dbReference type="ARBA" id="ARBA00022603"/>
    </source>
</evidence>
<evidence type="ECO:0000256" key="7">
    <source>
        <dbReference type="ARBA" id="ARBA00023242"/>
    </source>
</evidence>
<organism evidence="9 10">
    <name type="scientific">Panagrellus redivivus</name>
    <name type="common">Microworm</name>
    <dbReference type="NCBI Taxonomy" id="6233"/>
    <lineage>
        <taxon>Eukaryota</taxon>
        <taxon>Metazoa</taxon>
        <taxon>Ecdysozoa</taxon>
        <taxon>Nematoda</taxon>
        <taxon>Chromadorea</taxon>
        <taxon>Rhabditida</taxon>
        <taxon>Tylenchina</taxon>
        <taxon>Panagrolaimomorpha</taxon>
        <taxon>Panagrolaimoidea</taxon>
        <taxon>Panagrolaimidae</taxon>
        <taxon>Panagrellus</taxon>
    </lineage>
</organism>
<keyword evidence="9" id="KW-1185">Reference proteome</keyword>
<name>A0A7E4VB05_PANRE</name>